<proteinExistence type="predicted"/>
<sequence>MVFSGGRASSSCDWDCRHLPGNGNAAMGTAVALHPLASVSANFLDGTSWCFQEGAALSQVSTLMATSKQPSLGAWRTVQPWFDLVGYGASMRLSLITLYTFRWRSCKLEGCRERCVHGCLFAFFCS</sequence>
<reference evidence="1" key="1">
    <citation type="submission" date="2020-05" db="EMBL/GenBank/DDBJ databases">
        <title>WGS assembly of Panicum virgatum.</title>
        <authorList>
            <person name="Lovell J.T."/>
            <person name="Jenkins J."/>
            <person name="Shu S."/>
            <person name="Juenger T.E."/>
            <person name="Schmutz J."/>
        </authorList>
    </citation>
    <scope>NUCLEOTIDE SEQUENCE</scope>
    <source>
        <strain evidence="1">AP13</strain>
    </source>
</reference>
<keyword evidence="2" id="KW-1185">Reference proteome</keyword>
<comment type="caution">
    <text evidence="1">The sequence shown here is derived from an EMBL/GenBank/DDBJ whole genome shotgun (WGS) entry which is preliminary data.</text>
</comment>
<protein>
    <submittedName>
        <fullName evidence="1">Uncharacterized protein</fullName>
    </submittedName>
</protein>
<gene>
    <name evidence="1" type="ORF">PVAP13_5KG011700</name>
</gene>
<dbReference type="AlphaFoldDB" id="A0A8T0SC53"/>
<evidence type="ECO:0000313" key="1">
    <source>
        <dbReference type="EMBL" id="KAG2594668.1"/>
    </source>
</evidence>
<accession>A0A8T0SC53</accession>
<organism evidence="1 2">
    <name type="scientific">Panicum virgatum</name>
    <name type="common">Blackwell switchgrass</name>
    <dbReference type="NCBI Taxonomy" id="38727"/>
    <lineage>
        <taxon>Eukaryota</taxon>
        <taxon>Viridiplantae</taxon>
        <taxon>Streptophyta</taxon>
        <taxon>Embryophyta</taxon>
        <taxon>Tracheophyta</taxon>
        <taxon>Spermatophyta</taxon>
        <taxon>Magnoliopsida</taxon>
        <taxon>Liliopsida</taxon>
        <taxon>Poales</taxon>
        <taxon>Poaceae</taxon>
        <taxon>PACMAD clade</taxon>
        <taxon>Panicoideae</taxon>
        <taxon>Panicodae</taxon>
        <taxon>Paniceae</taxon>
        <taxon>Panicinae</taxon>
        <taxon>Panicum</taxon>
        <taxon>Panicum sect. Hiantes</taxon>
    </lineage>
</organism>
<dbReference type="Proteomes" id="UP000823388">
    <property type="component" value="Chromosome 5K"/>
</dbReference>
<evidence type="ECO:0000313" key="2">
    <source>
        <dbReference type="Proteomes" id="UP000823388"/>
    </source>
</evidence>
<dbReference type="EMBL" id="CM029045">
    <property type="protein sequence ID" value="KAG2594668.1"/>
    <property type="molecule type" value="Genomic_DNA"/>
</dbReference>
<name>A0A8T0SC53_PANVG</name>